<gene>
    <name evidence="1" type="ORF">SAMN06265338_13518</name>
</gene>
<protein>
    <submittedName>
        <fullName evidence="1">Uncharacterized protein</fullName>
    </submittedName>
</protein>
<organism evidence="1 2">
    <name type="scientific">Rhodoblastus acidophilus</name>
    <name type="common">Rhodopseudomonas acidophila</name>
    <dbReference type="NCBI Taxonomy" id="1074"/>
    <lineage>
        <taxon>Bacteria</taxon>
        <taxon>Pseudomonadati</taxon>
        <taxon>Pseudomonadota</taxon>
        <taxon>Alphaproteobacteria</taxon>
        <taxon>Hyphomicrobiales</taxon>
        <taxon>Rhodoblastaceae</taxon>
        <taxon>Rhodoblastus</taxon>
    </lineage>
</organism>
<evidence type="ECO:0000313" key="2">
    <source>
        <dbReference type="Proteomes" id="UP000198418"/>
    </source>
</evidence>
<name>A0A212SFQ0_RHOAC</name>
<dbReference type="EMBL" id="FYDG01000035">
    <property type="protein sequence ID" value="SNB84389.1"/>
    <property type="molecule type" value="Genomic_DNA"/>
</dbReference>
<proteinExistence type="predicted"/>
<dbReference type="RefSeq" id="WP_088522641.1">
    <property type="nucleotide sequence ID" value="NZ_FYDG01000035.1"/>
</dbReference>
<dbReference type="OrthoDB" id="9919215at2"/>
<accession>A0A212SFQ0</accession>
<dbReference type="Proteomes" id="UP000198418">
    <property type="component" value="Unassembled WGS sequence"/>
</dbReference>
<reference evidence="2" key="1">
    <citation type="submission" date="2017-06" db="EMBL/GenBank/DDBJ databases">
        <authorList>
            <person name="Varghese N."/>
            <person name="Submissions S."/>
        </authorList>
    </citation>
    <scope>NUCLEOTIDE SEQUENCE [LARGE SCALE GENOMIC DNA]</scope>
    <source>
        <strain evidence="2">DSM 137</strain>
    </source>
</reference>
<keyword evidence="2" id="KW-1185">Reference proteome</keyword>
<sequence>MFGTDSSFMAGYIAGESADEFSKSIADGALMFTRHQRVEITQGDLNALHARIRNAEATAIDNYNNANDWMALAQSLQRDVATLKSRLRDMDSVTRERDALLKFLSVAGHVLRAHGAGKADRPEFDELRDFALDIAYKHLKGQLYEGLGDHPEKLARFSKLWDALD</sequence>
<evidence type="ECO:0000313" key="1">
    <source>
        <dbReference type="EMBL" id="SNB84389.1"/>
    </source>
</evidence>
<dbReference type="AlphaFoldDB" id="A0A212SFQ0"/>